<dbReference type="PANTHER" id="PTHR24093">
    <property type="entry name" value="CATION TRANSPORTING ATPASE"/>
    <property type="match status" value="1"/>
</dbReference>
<dbReference type="PANTHER" id="PTHR24093:SF434">
    <property type="entry name" value="CALCIUM-TRANSPORTING ATPASE 13, PLASMA MEMBRANE-TYPE-RELATED"/>
    <property type="match status" value="1"/>
</dbReference>
<evidence type="ECO:0000313" key="3">
    <source>
        <dbReference type="EMBL" id="THF95124.1"/>
    </source>
</evidence>
<feature type="compositionally biased region" description="Polar residues" evidence="2">
    <location>
        <begin position="290"/>
        <end position="302"/>
    </location>
</feature>
<dbReference type="EMBL" id="SDRB02013357">
    <property type="protein sequence ID" value="THF95124.1"/>
    <property type="molecule type" value="Genomic_DNA"/>
</dbReference>
<name>A0A4S4CZ24_CAMSN</name>
<feature type="region of interest" description="Disordered" evidence="2">
    <location>
        <begin position="405"/>
        <end position="425"/>
    </location>
</feature>
<keyword evidence="1" id="KW-0460">Magnesium</keyword>
<feature type="compositionally biased region" description="Polar residues" evidence="2">
    <location>
        <begin position="838"/>
        <end position="850"/>
    </location>
</feature>
<dbReference type="Pfam" id="PF13246">
    <property type="entry name" value="Cation_ATPase"/>
    <property type="match status" value="1"/>
</dbReference>
<evidence type="ECO:0000256" key="2">
    <source>
        <dbReference type="SAM" id="MobiDB-lite"/>
    </source>
</evidence>
<dbReference type="InterPro" id="IPR023214">
    <property type="entry name" value="HAD_sf"/>
</dbReference>
<comment type="caution">
    <text evidence="3">The sequence shown here is derived from an EMBL/GenBank/DDBJ whole genome shotgun (WGS) entry which is preliminary data.</text>
</comment>
<accession>A0A4S4CZ24</accession>
<dbReference type="STRING" id="542762.A0A4S4CZ24"/>
<keyword evidence="4" id="KW-1185">Reference proteome</keyword>
<evidence type="ECO:0000256" key="1">
    <source>
        <dbReference type="ARBA" id="ARBA00022842"/>
    </source>
</evidence>
<dbReference type="SUPFAM" id="SSF81660">
    <property type="entry name" value="Metal cation-transporting ATPase, ATP-binding domain N"/>
    <property type="match status" value="1"/>
</dbReference>
<gene>
    <name evidence="3" type="ORF">TEA_016990</name>
</gene>
<dbReference type="AlphaFoldDB" id="A0A4S4CZ24"/>
<dbReference type="GO" id="GO:0000166">
    <property type="term" value="F:nucleotide binding"/>
    <property type="evidence" value="ECO:0007669"/>
    <property type="project" value="InterPro"/>
</dbReference>
<dbReference type="SUPFAM" id="SSF56784">
    <property type="entry name" value="HAD-like"/>
    <property type="match status" value="1"/>
</dbReference>
<feature type="compositionally biased region" description="Basic and acidic residues" evidence="2">
    <location>
        <begin position="318"/>
        <end position="327"/>
    </location>
</feature>
<evidence type="ECO:0008006" key="5">
    <source>
        <dbReference type="Google" id="ProtNLM"/>
    </source>
</evidence>
<dbReference type="GO" id="GO:0005388">
    <property type="term" value="F:P-type calcium transporter activity"/>
    <property type="evidence" value="ECO:0007669"/>
    <property type="project" value="TreeGrafter"/>
</dbReference>
<dbReference type="InterPro" id="IPR036412">
    <property type="entry name" value="HAD-like_sf"/>
</dbReference>
<dbReference type="Gene3D" id="3.40.50.1000">
    <property type="entry name" value="HAD superfamily/HAD-like"/>
    <property type="match status" value="1"/>
</dbReference>
<organism evidence="3 4">
    <name type="scientific">Camellia sinensis var. sinensis</name>
    <name type="common">China tea</name>
    <dbReference type="NCBI Taxonomy" id="542762"/>
    <lineage>
        <taxon>Eukaryota</taxon>
        <taxon>Viridiplantae</taxon>
        <taxon>Streptophyta</taxon>
        <taxon>Embryophyta</taxon>
        <taxon>Tracheophyta</taxon>
        <taxon>Spermatophyta</taxon>
        <taxon>Magnoliopsida</taxon>
        <taxon>eudicotyledons</taxon>
        <taxon>Gunneridae</taxon>
        <taxon>Pentapetalae</taxon>
        <taxon>asterids</taxon>
        <taxon>Ericales</taxon>
        <taxon>Theaceae</taxon>
        <taxon>Camellia</taxon>
    </lineage>
</organism>
<feature type="region of interest" description="Disordered" evidence="2">
    <location>
        <begin position="277"/>
        <end position="391"/>
    </location>
</feature>
<dbReference type="GO" id="GO:0005886">
    <property type="term" value="C:plasma membrane"/>
    <property type="evidence" value="ECO:0007669"/>
    <property type="project" value="TreeGrafter"/>
</dbReference>
<protein>
    <recommendedName>
        <fullName evidence="5">Cation-transporting P-type ATPase C-terminal domain-containing protein</fullName>
    </recommendedName>
</protein>
<sequence>MLINLGLQTPYHYVIGVIQARFETAPVGFLTCSTLTFGSPASRGSFGHLQEGLLHVVGPLLPFSQVKSNQIGDQVPADGLFIDGHSLQVDESSMTRKRDRVEVNLSQNPFLFSSAKVIDGFNRMPVTSVGTNTTGKFDQIIQGMEAKNLRCIAFAHKQLPEEANKDGKTHRKIKENCLIFLGMTGLKDLCRPGVKKVVKACQYAGVKLKMITGDNVFTAREQYPLGDKHLSRAMDTLVPENKNGFWGQSSSCPQKFIANWHVHIIIIMLNMGNEMGNSNTSGQKEEENTAVESAENSAQETNPVEDLKGENQIAPAGEGKDFHEKVEGLSSDDPLGAGDPRIDMQTSDENEQDDTELKSSFQSTEVPIESNDAANQDSESQAVSSPKDMNHLEKVTRPNLEENLLAASDHQIKKQTSTGREEVETSYSTCDTKFVLPTTELLEFVASQFNQRELGEVHAEPLAEGHNGSPSCQAEEKGKLLETEATQNLAETVVSDAKIVEETAFQENAFDTSIQDDKCENATKEELENVLSNMTSSFQSGVDKLNEVVTEINLSRNGSSKSPKEAIAQRNSSNTYEEVPQSPDKCMLLTEDMKVIDESVAENEKPIQFHKEAVNEIKTDEVNTSQPELMMVGSDTGNEKESIVDDSCDSAIDDNSQSKEVKVIENGYQLDISNENPLEKIKDSEELTEMASAIETVPTELTVTKYNREEEQLTEKVIENAENLKGETTEQTMPQSDKVDYASSLFSAYSSPLVNLQDQKQDTVIGSETVKSNAVLSTESKKDSCSEFLVIKASIVDSNDSTKQTLVSTVEQSMTVGETETLALFKSAGNEAEESAPRLSTESIPENPSVYSDRRKSPSFDFDLSLGTRSEESDQTPLLHRDKPTIRSLSSRDGKYQSISVVEKTIEVERSDSDKSRGPFLNFLKENEKANVVVKAEKQDCCVDEKKTVALTKGSGKRKPRVSLFSTCICCAAAIN</sequence>
<dbReference type="InterPro" id="IPR023299">
    <property type="entry name" value="ATPase_P-typ_cyto_dom_N"/>
</dbReference>
<feature type="compositionally biased region" description="Polar residues" evidence="2">
    <location>
        <begin position="372"/>
        <end position="384"/>
    </location>
</feature>
<reference evidence="3 4" key="1">
    <citation type="journal article" date="2018" name="Proc. Natl. Acad. Sci. U.S.A.">
        <title>Draft genome sequence of Camellia sinensis var. sinensis provides insights into the evolution of the tea genome and tea quality.</title>
        <authorList>
            <person name="Wei C."/>
            <person name="Yang H."/>
            <person name="Wang S."/>
            <person name="Zhao J."/>
            <person name="Liu C."/>
            <person name="Gao L."/>
            <person name="Xia E."/>
            <person name="Lu Y."/>
            <person name="Tai Y."/>
            <person name="She G."/>
            <person name="Sun J."/>
            <person name="Cao H."/>
            <person name="Tong W."/>
            <person name="Gao Q."/>
            <person name="Li Y."/>
            <person name="Deng W."/>
            <person name="Jiang X."/>
            <person name="Wang W."/>
            <person name="Chen Q."/>
            <person name="Zhang S."/>
            <person name="Li H."/>
            <person name="Wu J."/>
            <person name="Wang P."/>
            <person name="Li P."/>
            <person name="Shi C."/>
            <person name="Zheng F."/>
            <person name="Jian J."/>
            <person name="Huang B."/>
            <person name="Shan D."/>
            <person name="Shi M."/>
            <person name="Fang C."/>
            <person name="Yue Y."/>
            <person name="Li F."/>
            <person name="Li D."/>
            <person name="Wei S."/>
            <person name="Han B."/>
            <person name="Jiang C."/>
            <person name="Yin Y."/>
            <person name="Xia T."/>
            <person name="Zhang Z."/>
            <person name="Bennetzen J.L."/>
            <person name="Zhao S."/>
            <person name="Wan X."/>
        </authorList>
    </citation>
    <scope>NUCLEOTIDE SEQUENCE [LARGE SCALE GENOMIC DNA]</scope>
    <source>
        <strain evidence="4">cv. Shuchazao</strain>
        <tissue evidence="3">Leaf</tissue>
    </source>
</reference>
<evidence type="ECO:0000313" key="4">
    <source>
        <dbReference type="Proteomes" id="UP000306102"/>
    </source>
</evidence>
<feature type="region of interest" description="Disordered" evidence="2">
    <location>
        <begin position="556"/>
        <end position="582"/>
    </location>
</feature>
<dbReference type="SUPFAM" id="SSF81653">
    <property type="entry name" value="Calcium ATPase, transduction domain A"/>
    <property type="match status" value="1"/>
</dbReference>
<dbReference type="Gene3D" id="2.70.150.10">
    <property type="entry name" value="Calcium-transporting ATPase, cytoplasmic transduction domain A"/>
    <property type="match status" value="1"/>
</dbReference>
<proteinExistence type="predicted"/>
<dbReference type="InterPro" id="IPR008250">
    <property type="entry name" value="ATPase_P-typ_transduc_dom_A_sf"/>
</dbReference>
<dbReference type="Gene3D" id="3.40.1110.10">
    <property type="entry name" value="Calcium-transporting ATPase, cytoplasmic domain N"/>
    <property type="match status" value="1"/>
</dbReference>
<dbReference type="Proteomes" id="UP000306102">
    <property type="component" value="Unassembled WGS sequence"/>
</dbReference>
<feature type="region of interest" description="Disordered" evidence="2">
    <location>
        <begin position="828"/>
        <end position="856"/>
    </location>
</feature>